<evidence type="ECO:0008006" key="3">
    <source>
        <dbReference type="Google" id="ProtNLM"/>
    </source>
</evidence>
<dbReference type="KEGG" id="vg:23679200"/>
<evidence type="ECO:0000313" key="1">
    <source>
        <dbReference type="EMBL" id="CEF89827.1"/>
    </source>
</evidence>
<organism evidence="1 2">
    <name type="scientific">Pseudomonas phage vB_PaeM_PAO1_Ab27</name>
    <dbReference type="NCBI Taxonomy" id="1548907"/>
    <lineage>
        <taxon>Viruses</taxon>
        <taxon>Duplodnaviria</taxon>
        <taxon>Heunggongvirae</taxon>
        <taxon>Uroviricota</taxon>
        <taxon>Caudoviricetes</taxon>
        <taxon>Lindbergviridae</taxon>
        <taxon>Pbunavirus</taxon>
        <taxon>Pbunavirus LS1</taxon>
    </lineage>
</organism>
<proteinExistence type="predicted"/>
<dbReference type="EMBL" id="LN610579">
    <property type="protein sequence ID" value="CEF89827.1"/>
    <property type="molecule type" value="Genomic_DNA"/>
</dbReference>
<dbReference type="Proteomes" id="UP000030228">
    <property type="component" value="Genome"/>
</dbReference>
<protein>
    <recommendedName>
        <fullName evidence="3">Virion protein</fullName>
    </recommendedName>
</protein>
<reference evidence="1 2" key="1">
    <citation type="journal article" date="2015" name="PLoS ONE">
        <title>Investigation of a Large Collection of Pseudomonas aeruginosa Bacteriophages Collected from a Single Environmental Source in Abidjan, Cote d'Ivoire.</title>
        <authorList>
            <person name="Essoh C."/>
            <person name="Latino L."/>
            <person name="Midoux C."/>
            <person name="Blouin Y."/>
            <person name="Loukou G."/>
            <person name="Nguetta S.P."/>
            <person name="Lathro S."/>
            <person name="Cablanmian A."/>
            <person name="Kouassi A.K."/>
            <person name="Vergnaud G."/>
            <person name="Pourcel C."/>
        </authorList>
    </citation>
    <scope>NUCLEOTIDE SEQUENCE [LARGE SCALE GENOMIC DNA]</scope>
    <source>
        <strain evidence="1">Ab27</strain>
    </source>
</reference>
<name>A0A0A1IX47_9CAUD</name>
<accession>A0A0A1IX47</accession>
<sequence>MFQKQVYRQYTPGFPGDLIEDGPKRARPGRIMSLSAVNPAATATGPNRISRAFGYAGDVSALGEGQPKTIAARASEVVIGGANFFGVLGHPKHYALFGSAGDSLAPSYDLPDGAEGEFFDMATGLVVEIFNGAAAALDLDYGDLVAYVPNNLATADNALGLPAGALVGFKAGSMPTGLVQIPNARIVNAISLPAQSAGNLVAGVTIVQLTQ</sequence>
<dbReference type="RefSeq" id="YP_009124344.1">
    <property type="nucleotide sequence ID" value="NC_026586.1"/>
</dbReference>
<gene>
    <name evidence="1" type="primary">ORF41</name>
</gene>
<dbReference type="GeneID" id="23679200"/>
<evidence type="ECO:0000313" key="2">
    <source>
        <dbReference type="Proteomes" id="UP000030228"/>
    </source>
</evidence>
<dbReference type="InterPro" id="IPR054438">
    <property type="entry name" value="Struct_cement_gp24/gp6"/>
</dbReference>
<dbReference type="Pfam" id="PF22758">
    <property type="entry name" value="Phage_cement"/>
    <property type="match status" value="1"/>
</dbReference>